<comment type="caution">
    <text evidence="2">The sequence shown here is derived from an EMBL/GenBank/DDBJ whole genome shotgun (WGS) entry which is preliminary data.</text>
</comment>
<dbReference type="Proteomes" id="UP000789739">
    <property type="component" value="Unassembled WGS sequence"/>
</dbReference>
<sequence length="161" mass="18540">LLRVRCSGKVFQAIWHGKETVVKVCDLSKDWEYKQELLNEVAIYDDLKVLQGNFILKLIDSGYFWGKMFFGIATEFAGSPLNINLLHSQEYAKAVEALSKIHEHRVLHNDLHFDNILVHRINGKVKVSIIDFGFSKQTDNDEELSKEMAILIKLLHSTNKQ</sequence>
<evidence type="ECO:0000259" key="1">
    <source>
        <dbReference type="PROSITE" id="PS50011"/>
    </source>
</evidence>
<dbReference type="PROSITE" id="PS50011">
    <property type="entry name" value="PROTEIN_KINASE_DOM"/>
    <property type="match status" value="1"/>
</dbReference>
<dbReference type="InterPro" id="IPR052396">
    <property type="entry name" value="Meiotic_Drive_Suppr_Kinase"/>
</dbReference>
<evidence type="ECO:0000313" key="3">
    <source>
        <dbReference type="Proteomes" id="UP000789739"/>
    </source>
</evidence>
<reference evidence="2" key="1">
    <citation type="submission" date="2021-06" db="EMBL/GenBank/DDBJ databases">
        <authorList>
            <person name="Kallberg Y."/>
            <person name="Tangrot J."/>
            <person name="Rosling A."/>
        </authorList>
    </citation>
    <scope>NUCLEOTIDE SEQUENCE</scope>
    <source>
        <strain evidence="2">BR232B</strain>
    </source>
</reference>
<accession>A0A9N9CVL6</accession>
<feature type="domain" description="Protein kinase" evidence="1">
    <location>
        <begin position="1"/>
        <end position="161"/>
    </location>
</feature>
<dbReference type="Gene3D" id="1.10.510.10">
    <property type="entry name" value="Transferase(Phosphotransferase) domain 1"/>
    <property type="match status" value="1"/>
</dbReference>
<dbReference type="GO" id="GO:0005524">
    <property type="term" value="F:ATP binding"/>
    <property type="evidence" value="ECO:0007669"/>
    <property type="project" value="InterPro"/>
</dbReference>
<name>A0A9N9CVL6_9GLOM</name>
<dbReference type="PANTHER" id="PTHR37171">
    <property type="entry name" value="SERINE/THREONINE-PROTEIN KINASE YRZF-RELATED"/>
    <property type="match status" value="1"/>
</dbReference>
<protein>
    <submittedName>
        <fullName evidence="2">3365_t:CDS:1</fullName>
    </submittedName>
</protein>
<dbReference type="EMBL" id="CAJVPI010001455">
    <property type="protein sequence ID" value="CAG8613608.1"/>
    <property type="molecule type" value="Genomic_DNA"/>
</dbReference>
<evidence type="ECO:0000313" key="2">
    <source>
        <dbReference type="EMBL" id="CAG8613608.1"/>
    </source>
</evidence>
<feature type="non-terminal residue" evidence="2">
    <location>
        <position position="1"/>
    </location>
</feature>
<dbReference type="PANTHER" id="PTHR37171:SF1">
    <property type="entry name" value="SERINE_THREONINE-PROTEIN KINASE YRZF-RELATED"/>
    <property type="match status" value="1"/>
</dbReference>
<dbReference type="SUPFAM" id="SSF56112">
    <property type="entry name" value="Protein kinase-like (PK-like)"/>
    <property type="match status" value="1"/>
</dbReference>
<dbReference type="InterPro" id="IPR000719">
    <property type="entry name" value="Prot_kinase_dom"/>
</dbReference>
<organism evidence="2 3">
    <name type="scientific">Paraglomus brasilianum</name>
    <dbReference type="NCBI Taxonomy" id="144538"/>
    <lineage>
        <taxon>Eukaryota</taxon>
        <taxon>Fungi</taxon>
        <taxon>Fungi incertae sedis</taxon>
        <taxon>Mucoromycota</taxon>
        <taxon>Glomeromycotina</taxon>
        <taxon>Glomeromycetes</taxon>
        <taxon>Paraglomerales</taxon>
        <taxon>Paraglomeraceae</taxon>
        <taxon>Paraglomus</taxon>
    </lineage>
</organism>
<gene>
    <name evidence="2" type="ORF">PBRASI_LOCUS8309</name>
</gene>
<dbReference type="GO" id="GO:0004672">
    <property type="term" value="F:protein kinase activity"/>
    <property type="evidence" value="ECO:0007669"/>
    <property type="project" value="InterPro"/>
</dbReference>
<dbReference type="Pfam" id="PF00069">
    <property type="entry name" value="Pkinase"/>
    <property type="match status" value="1"/>
</dbReference>
<proteinExistence type="predicted"/>
<keyword evidence="3" id="KW-1185">Reference proteome</keyword>
<dbReference type="AlphaFoldDB" id="A0A9N9CVL6"/>
<dbReference type="InterPro" id="IPR011009">
    <property type="entry name" value="Kinase-like_dom_sf"/>
</dbReference>
<dbReference type="OrthoDB" id="2156052at2759"/>